<evidence type="ECO:0000256" key="1">
    <source>
        <dbReference type="SAM" id="Phobius"/>
    </source>
</evidence>
<gene>
    <name evidence="2" type="ORF">LWC34_48640</name>
</gene>
<evidence type="ECO:0000313" key="2">
    <source>
        <dbReference type="EMBL" id="MCE7010622.1"/>
    </source>
</evidence>
<keyword evidence="3" id="KW-1185">Reference proteome</keyword>
<reference evidence="2 3" key="1">
    <citation type="submission" date="2021-12" db="EMBL/GenBank/DDBJ databases">
        <title>Genome sequence of Kibdelosporangium philippinense ATCC 49844.</title>
        <authorList>
            <person name="Fedorov E.A."/>
            <person name="Omeragic M."/>
            <person name="Shalygina K.F."/>
            <person name="Maclea K.S."/>
        </authorList>
    </citation>
    <scope>NUCLEOTIDE SEQUENCE [LARGE SCALE GENOMIC DNA]</scope>
    <source>
        <strain evidence="2 3">ATCC 49844</strain>
    </source>
</reference>
<accession>A0ABS8ZSF9</accession>
<keyword evidence="1" id="KW-0812">Transmembrane</keyword>
<name>A0ABS8ZSF9_9PSEU</name>
<organism evidence="2 3">
    <name type="scientific">Kibdelosporangium philippinense</name>
    <dbReference type="NCBI Taxonomy" id="211113"/>
    <lineage>
        <taxon>Bacteria</taxon>
        <taxon>Bacillati</taxon>
        <taxon>Actinomycetota</taxon>
        <taxon>Actinomycetes</taxon>
        <taxon>Pseudonocardiales</taxon>
        <taxon>Pseudonocardiaceae</taxon>
        <taxon>Kibdelosporangium</taxon>
    </lineage>
</organism>
<dbReference type="RefSeq" id="WP_233732695.1">
    <property type="nucleotide sequence ID" value="NZ_JAJVCN010000004.1"/>
</dbReference>
<dbReference type="Proteomes" id="UP001521150">
    <property type="component" value="Unassembled WGS sequence"/>
</dbReference>
<sequence length="152" mass="15549">MSPSDAQPVGVPEAAERQPGLLGSGGCLIAGLGGLAVALLANAGFLYLIRSCHDTDAGTDFALGYSWVFVVPVLWIAASALLSVVCFVAGRIASSGPMRIATVVLGAIVLIGPLVWWYWSFGVTGASTGLSSASCPGGAPAWWPSWLPLYSP</sequence>
<evidence type="ECO:0000313" key="3">
    <source>
        <dbReference type="Proteomes" id="UP001521150"/>
    </source>
</evidence>
<feature type="transmembrane region" description="Helical" evidence="1">
    <location>
        <begin position="100"/>
        <end position="119"/>
    </location>
</feature>
<keyword evidence="1" id="KW-1133">Transmembrane helix</keyword>
<feature type="transmembrane region" description="Helical" evidence="1">
    <location>
        <begin position="27"/>
        <end position="49"/>
    </location>
</feature>
<proteinExistence type="predicted"/>
<feature type="transmembrane region" description="Helical" evidence="1">
    <location>
        <begin position="69"/>
        <end position="88"/>
    </location>
</feature>
<comment type="caution">
    <text evidence="2">The sequence shown here is derived from an EMBL/GenBank/DDBJ whole genome shotgun (WGS) entry which is preliminary data.</text>
</comment>
<keyword evidence="1" id="KW-0472">Membrane</keyword>
<protein>
    <submittedName>
        <fullName evidence="2">Uncharacterized protein</fullName>
    </submittedName>
</protein>
<dbReference type="EMBL" id="JAJVCN010000004">
    <property type="protein sequence ID" value="MCE7010622.1"/>
    <property type="molecule type" value="Genomic_DNA"/>
</dbReference>